<name>Q2H6F2_CHAGB</name>
<evidence type="ECO:0000256" key="1">
    <source>
        <dbReference type="SAM" id="MobiDB-lite"/>
    </source>
</evidence>
<accession>Q2H6F2</accession>
<proteinExistence type="predicted"/>
<dbReference type="HOGENOM" id="CLU_2061225_0_0_1"/>
<keyword evidence="3" id="KW-1185">Reference proteome</keyword>
<feature type="region of interest" description="Disordered" evidence="1">
    <location>
        <begin position="1"/>
        <end position="36"/>
    </location>
</feature>
<dbReference type="EMBL" id="CH408031">
    <property type="protein sequence ID" value="EAQ89144.1"/>
    <property type="molecule type" value="Genomic_DNA"/>
</dbReference>
<evidence type="ECO:0000313" key="2">
    <source>
        <dbReference type="EMBL" id="EAQ89144.1"/>
    </source>
</evidence>
<protein>
    <submittedName>
        <fullName evidence="2">Uncharacterized protein</fullName>
    </submittedName>
</protein>
<dbReference type="AlphaFoldDB" id="Q2H6F2"/>
<dbReference type="InParanoid" id="Q2H6F2"/>
<organism evidence="2 3">
    <name type="scientific">Chaetomium globosum (strain ATCC 6205 / CBS 148.51 / DSM 1962 / NBRC 6347 / NRRL 1970)</name>
    <name type="common">Soil fungus</name>
    <dbReference type="NCBI Taxonomy" id="306901"/>
    <lineage>
        <taxon>Eukaryota</taxon>
        <taxon>Fungi</taxon>
        <taxon>Dikarya</taxon>
        <taxon>Ascomycota</taxon>
        <taxon>Pezizomycotina</taxon>
        <taxon>Sordariomycetes</taxon>
        <taxon>Sordariomycetidae</taxon>
        <taxon>Sordariales</taxon>
        <taxon>Chaetomiaceae</taxon>
        <taxon>Chaetomium</taxon>
    </lineage>
</organism>
<gene>
    <name evidence="2" type="ORF">CHGG_05763</name>
</gene>
<feature type="compositionally biased region" description="Low complexity" evidence="1">
    <location>
        <begin position="19"/>
        <end position="31"/>
    </location>
</feature>
<reference evidence="3" key="1">
    <citation type="journal article" date="2015" name="Genome Announc.">
        <title>Draft genome sequence of the cellulolytic fungus Chaetomium globosum.</title>
        <authorList>
            <person name="Cuomo C.A."/>
            <person name="Untereiner W.A."/>
            <person name="Ma L.-J."/>
            <person name="Grabherr M."/>
            <person name="Birren B.W."/>
        </authorList>
    </citation>
    <scope>NUCLEOTIDE SEQUENCE [LARGE SCALE GENOMIC DNA]</scope>
    <source>
        <strain evidence="3">ATCC 6205 / CBS 148.51 / DSM 1962 / NBRC 6347 / NRRL 1970</strain>
    </source>
</reference>
<dbReference type="Proteomes" id="UP000001056">
    <property type="component" value="Unassembled WGS sequence"/>
</dbReference>
<dbReference type="RefSeq" id="XP_001221858.1">
    <property type="nucleotide sequence ID" value="XM_001221857.1"/>
</dbReference>
<dbReference type="GeneID" id="4390795"/>
<evidence type="ECO:0000313" key="3">
    <source>
        <dbReference type="Proteomes" id="UP000001056"/>
    </source>
</evidence>
<sequence>MGTAGPDGSRGLERDIGESPSSAPRAPKPRATTQERWGVWLGPAYSSGPGRISGYRSPATCQKCRLQNYWGTKWQPFEDRIPESGGGCSSQLGETWGGILADLMRPANAIDKQQPRQPP</sequence>
<dbReference type="VEuPathDB" id="FungiDB:CHGG_05763"/>